<name>A0A0C2CV33_9BACT</name>
<protein>
    <recommendedName>
        <fullName evidence="3">DNA-binding domain-containing protein</fullName>
    </recommendedName>
</protein>
<accession>A0A0C2CV33</accession>
<proteinExistence type="predicted"/>
<gene>
    <name evidence="1" type="ORF">DB30_08072</name>
</gene>
<organism evidence="1 2">
    <name type="scientific">Enhygromyxa salina</name>
    <dbReference type="NCBI Taxonomy" id="215803"/>
    <lineage>
        <taxon>Bacteria</taxon>
        <taxon>Pseudomonadati</taxon>
        <taxon>Myxococcota</taxon>
        <taxon>Polyangia</taxon>
        <taxon>Nannocystales</taxon>
        <taxon>Nannocystaceae</taxon>
        <taxon>Enhygromyxa</taxon>
    </lineage>
</organism>
<evidence type="ECO:0000313" key="2">
    <source>
        <dbReference type="Proteomes" id="UP000031599"/>
    </source>
</evidence>
<dbReference type="EMBL" id="JMCC02000097">
    <property type="protein sequence ID" value="KIG13445.1"/>
    <property type="molecule type" value="Genomic_DNA"/>
</dbReference>
<dbReference type="AlphaFoldDB" id="A0A0C2CV33"/>
<dbReference type="Proteomes" id="UP000031599">
    <property type="component" value="Unassembled WGS sequence"/>
</dbReference>
<dbReference type="RefSeq" id="WP_052555729.1">
    <property type="nucleotide sequence ID" value="NZ_JMCC02000097.1"/>
</dbReference>
<sequence>MSSLPTKNQSTKASASGGEALARAEPTLERFYGEIAPFLFGETSVGAVEQRLGRSASGSDNLEFYRVLVRRNFDRILSELFVSVHTLVTRDHPGLWPQLVSDYLQANQTGPRDPNLFGLAFSDFLAARRDQGGGYSPALEELADYHMCSYLAASAQDDPEEGDGFEVRLFVRGYTFPVIEIAKALAKDRATPLPEPRPATLFIYRSLHPPHAVRIHWPTAPQLAALARRQGVALPASLSGFEVDAVDDGLAQLISAGVLRAEL</sequence>
<evidence type="ECO:0000313" key="1">
    <source>
        <dbReference type="EMBL" id="KIG13445.1"/>
    </source>
</evidence>
<reference evidence="1 2" key="1">
    <citation type="submission" date="2014-12" db="EMBL/GenBank/DDBJ databases">
        <title>Genome assembly of Enhygromyxa salina DSM 15201.</title>
        <authorList>
            <person name="Sharma G."/>
            <person name="Subramanian S."/>
        </authorList>
    </citation>
    <scope>NUCLEOTIDE SEQUENCE [LARGE SCALE GENOMIC DNA]</scope>
    <source>
        <strain evidence="1 2">DSM 15201</strain>
    </source>
</reference>
<evidence type="ECO:0008006" key="3">
    <source>
        <dbReference type="Google" id="ProtNLM"/>
    </source>
</evidence>
<comment type="caution">
    <text evidence="1">The sequence shown here is derived from an EMBL/GenBank/DDBJ whole genome shotgun (WGS) entry which is preliminary data.</text>
</comment>